<evidence type="ECO:0000256" key="5">
    <source>
        <dbReference type="ARBA" id="ARBA00022842"/>
    </source>
</evidence>
<keyword evidence="5" id="KW-0460">Magnesium</keyword>
<dbReference type="GO" id="GO:0016818">
    <property type="term" value="F:hydrolase activity, acting on acid anhydrides, in phosphorus-containing anhydrides"/>
    <property type="evidence" value="ECO:0007669"/>
    <property type="project" value="InterPro"/>
</dbReference>
<feature type="domain" description="Nudix hydrolase" evidence="7">
    <location>
        <begin position="8"/>
        <end position="206"/>
    </location>
</feature>
<dbReference type="InterPro" id="IPR015797">
    <property type="entry name" value="NUDIX_hydrolase-like_dom_sf"/>
</dbReference>
<protein>
    <submittedName>
        <fullName evidence="8">NUDIX hydrolase</fullName>
    </submittedName>
</protein>
<keyword evidence="4 8" id="KW-0378">Hydrolase</keyword>
<keyword evidence="9" id="KW-1185">Reference proteome</keyword>
<dbReference type="InterPro" id="IPR039121">
    <property type="entry name" value="NUDT19"/>
</dbReference>
<dbReference type="SUPFAM" id="SSF55811">
    <property type="entry name" value="Nudix"/>
    <property type="match status" value="1"/>
</dbReference>
<evidence type="ECO:0000256" key="2">
    <source>
        <dbReference type="ARBA" id="ARBA00001946"/>
    </source>
</evidence>
<evidence type="ECO:0000313" key="9">
    <source>
        <dbReference type="Proteomes" id="UP000468901"/>
    </source>
</evidence>
<dbReference type="InterPro" id="IPR000086">
    <property type="entry name" value="NUDIX_hydrolase_dom"/>
</dbReference>
<reference evidence="8 9" key="1">
    <citation type="submission" date="2019-09" db="EMBL/GenBank/DDBJ databases">
        <title>Parvibaculum sedimenti sp. nov., isolated from sediment.</title>
        <authorList>
            <person name="Wang Y."/>
        </authorList>
    </citation>
    <scope>NUCLEOTIDE SEQUENCE [LARGE SCALE GENOMIC DNA]</scope>
    <source>
        <strain evidence="8 9">HXT-9</strain>
    </source>
</reference>
<dbReference type="CDD" id="cd18870">
    <property type="entry name" value="NUDIX_AcylCoAdiphos_Nudt19"/>
    <property type="match status" value="1"/>
</dbReference>
<dbReference type="RefSeq" id="WP_152216864.1">
    <property type="nucleotide sequence ID" value="NZ_WESC01000012.1"/>
</dbReference>
<evidence type="ECO:0000256" key="1">
    <source>
        <dbReference type="ARBA" id="ARBA00001936"/>
    </source>
</evidence>
<evidence type="ECO:0000256" key="3">
    <source>
        <dbReference type="ARBA" id="ARBA00022723"/>
    </source>
</evidence>
<comment type="caution">
    <text evidence="8">The sequence shown here is derived from an EMBL/GenBank/DDBJ whole genome shotgun (WGS) entry which is preliminary data.</text>
</comment>
<dbReference type="PROSITE" id="PS51462">
    <property type="entry name" value="NUDIX"/>
    <property type="match status" value="1"/>
</dbReference>
<name>A0A6N6VJT0_9HYPH</name>
<proteinExistence type="predicted"/>
<keyword evidence="6" id="KW-0464">Manganese</keyword>
<evidence type="ECO:0000313" key="8">
    <source>
        <dbReference type="EMBL" id="KAB7739192.1"/>
    </source>
</evidence>
<comment type="cofactor">
    <cofactor evidence="1">
        <name>Mn(2+)</name>
        <dbReference type="ChEBI" id="CHEBI:29035"/>
    </cofactor>
</comment>
<dbReference type="PANTHER" id="PTHR12318">
    <property type="entry name" value="TESTOSTERONE-REGULATED PROTEIN RP2"/>
    <property type="match status" value="1"/>
</dbReference>
<organism evidence="8 9">
    <name type="scientific">Parvibaculum sedimenti</name>
    <dbReference type="NCBI Taxonomy" id="2608632"/>
    <lineage>
        <taxon>Bacteria</taxon>
        <taxon>Pseudomonadati</taxon>
        <taxon>Pseudomonadota</taxon>
        <taxon>Alphaproteobacteria</taxon>
        <taxon>Hyphomicrobiales</taxon>
        <taxon>Parvibaculaceae</taxon>
        <taxon>Parvibaculum</taxon>
    </lineage>
</organism>
<gene>
    <name evidence="8" type="ORF">F2P47_13305</name>
</gene>
<evidence type="ECO:0000256" key="4">
    <source>
        <dbReference type="ARBA" id="ARBA00022801"/>
    </source>
</evidence>
<dbReference type="PANTHER" id="PTHR12318:SF0">
    <property type="entry name" value="ACYL-COENZYME A DIPHOSPHATASE NUDT19"/>
    <property type="match status" value="1"/>
</dbReference>
<dbReference type="Gene3D" id="3.90.79.10">
    <property type="entry name" value="Nucleoside Triphosphate Pyrophosphohydrolase"/>
    <property type="match status" value="1"/>
</dbReference>
<comment type="cofactor">
    <cofactor evidence="2">
        <name>Mg(2+)</name>
        <dbReference type="ChEBI" id="CHEBI:18420"/>
    </cofactor>
</comment>
<sequence length="266" mass="29449">MSSPASDKLIPAATILLLRDSAEGLEVFMVVRHHQIDFASGALVFPGGKVDPRDRHENVRGLVDGAEDLDDWEFAMRVAAIREAYEECGVLLARDEKTGALVNAARLTELEHRRDALNKGEIGIGDMLAEEGLRLAADLLTPYAHWITPNMMPKRFDTRFYLALAPEDHLAVHDGSESVDSVWIKPLDAVREAEEGKRTIIFPTRVNVQKLGRHENAAHAIETARAARIVTVEPQVTKNEAGEPVLRIPIEAGYDVNEEPLSRVKV</sequence>
<dbReference type="EMBL" id="WESC01000012">
    <property type="protein sequence ID" value="KAB7739192.1"/>
    <property type="molecule type" value="Genomic_DNA"/>
</dbReference>
<dbReference type="AlphaFoldDB" id="A0A6N6VJT0"/>
<evidence type="ECO:0000259" key="7">
    <source>
        <dbReference type="PROSITE" id="PS51462"/>
    </source>
</evidence>
<evidence type="ECO:0000256" key="6">
    <source>
        <dbReference type="ARBA" id="ARBA00023211"/>
    </source>
</evidence>
<accession>A0A6N6VJT0</accession>
<keyword evidence="3" id="KW-0479">Metal-binding</keyword>
<dbReference type="Proteomes" id="UP000468901">
    <property type="component" value="Unassembled WGS sequence"/>
</dbReference>
<dbReference type="GO" id="GO:0046872">
    <property type="term" value="F:metal ion binding"/>
    <property type="evidence" value="ECO:0007669"/>
    <property type="project" value="UniProtKB-KW"/>
</dbReference>